<proteinExistence type="predicted"/>
<dbReference type="Gene3D" id="3.40.630.40">
    <property type="entry name" value="Zn-dependent exopeptidases"/>
    <property type="match status" value="1"/>
</dbReference>
<evidence type="ECO:0000256" key="3">
    <source>
        <dbReference type="ARBA" id="ARBA00022801"/>
    </source>
</evidence>
<comment type="catalytic activity">
    <reaction evidence="1">
        <text>Hydrolyzes the link between N-acetylmuramoyl residues and L-amino acid residues in certain cell-wall glycopeptides.</text>
        <dbReference type="EC" id="3.5.1.28"/>
    </reaction>
</comment>
<dbReference type="RefSeq" id="WP_073370049.1">
    <property type="nucleotide sequence ID" value="NZ_FQWB01000003.1"/>
</dbReference>
<dbReference type="InterPro" id="IPR002508">
    <property type="entry name" value="MurNAc-LAA_cat"/>
</dbReference>
<dbReference type="PANTHER" id="PTHR30404:SF0">
    <property type="entry name" value="N-ACETYLMURAMOYL-L-ALANINE AMIDASE AMIC"/>
    <property type="match status" value="1"/>
</dbReference>
<dbReference type="GO" id="GO:0030288">
    <property type="term" value="C:outer membrane-bounded periplasmic space"/>
    <property type="evidence" value="ECO:0007669"/>
    <property type="project" value="TreeGrafter"/>
</dbReference>
<evidence type="ECO:0000256" key="1">
    <source>
        <dbReference type="ARBA" id="ARBA00001561"/>
    </source>
</evidence>
<dbReference type="GO" id="GO:0008745">
    <property type="term" value="F:N-acetylmuramoyl-L-alanine amidase activity"/>
    <property type="evidence" value="ECO:0007669"/>
    <property type="project" value="UniProtKB-EC"/>
</dbReference>
<keyword evidence="4" id="KW-0732">Signal</keyword>
<dbReference type="GO" id="GO:0009253">
    <property type="term" value="P:peptidoglycan catabolic process"/>
    <property type="evidence" value="ECO:0007669"/>
    <property type="project" value="InterPro"/>
</dbReference>
<accession>A0A1M5J0X6</accession>
<dbReference type="InterPro" id="IPR050695">
    <property type="entry name" value="N-acetylmuramoyl_amidase_3"/>
</dbReference>
<evidence type="ECO:0000256" key="2">
    <source>
        <dbReference type="ARBA" id="ARBA00011901"/>
    </source>
</evidence>
<dbReference type="Proteomes" id="UP000184516">
    <property type="component" value="Unassembled WGS sequence"/>
</dbReference>
<feature type="chain" id="PRO_5013064654" description="N-acetylmuramoyl-L-alanine amidase" evidence="4">
    <location>
        <begin position="19"/>
        <end position="206"/>
    </location>
</feature>
<evidence type="ECO:0000256" key="4">
    <source>
        <dbReference type="SAM" id="SignalP"/>
    </source>
</evidence>
<dbReference type="SMART" id="SM00646">
    <property type="entry name" value="Ami_3"/>
    <property type="match status" value="1"/>
</dbReference>
<keyword evidence="3" id="KW-0378">Hydrolase</keyword>
<feature type="domain" description="MurNAc-LAA" evidence="5">
    <location>
        <begin position="90"/>
        <end position="203"/>
    </location>
</feature>
<evidence type="ECO:0000313" key="6">
    <source>
        <dbReference type="EMBL" id="SHG34192.1"/>
    </source>
</evidence>
<name>A0A1M5J0X6_9FLAO</name>
<evidence type="ECO:0000259" key="5">
    <source>
        <dbReference type="SMART" id="SM00646"/>
    </source>
</evidence>
<organism evidence="6 7">
    <name type="scientific">Flavobacterium fluvii</name>
    <dbReference type="NCBI Taxonomy" id="468056"/>
    <lineage>
        <taxon>Bacteria</taxon>
        <taxon>Pseudomonadati</taxon>
        <taxon>Bacteroidota</taxon>
        <taxon>Flavobacteriia</taxon>
        <taxon>Flavobacteriales</taxon>
        <taxon>Flavobacteriaceae</taxon>
        <taxon>Flavobacterium</taxon>
    </lineage>
</organism>
<dbReference type="AlphaFoldDB" id="A0A1M5J0X6"/>
<keyword evidence="7" id="KW-1185">Reference proteome</keyword>
<reference evidence="7" key="1">
    <citation type="submission" date="2016-11" db="EMBL/GenBank/DDBJ databases">
        <authorList>
            <person name="Varghese N."/>
            <person name="Submissions S."/>
        </authorList>
    </citation>
    <scope>NUCLEOTIDE SEQUENCE [LARGE SCALE GENOMIC DNA]</scope>
    <source>
        <strain evidence="7">DSM 19978</strain>
    </source>
</reference>
<feature type="signal peptide" evidence="4">
    <location>
        <begin position="1"/>
        <end position="18"/>
    </location>
</feature>
<dbReference type="Pfam" id="PF01520">
    <property type="entry name" value="Amidase_3"/>
    <property type="match status" value="1"/>
</dbReference>
<dbReference type="SUPFAM" id="SSF53187">
    <property type="entry name" value="Zn-dependent exopeptidases"/>
    <property type="match status" value="1"/>
</dbReference>
<dbReference type="CDD" id="cd02696">
    <property type="entry name" value="MurNAc-LAA"/>
    <property type="match status" value="1"/>
</dbReference>
<gene>
    <name evidence="6" type="ORF">SAMN05443549_103323</name>
</gene>
<dbReference type="PANTHER" id="PTHR30404">
    <property type="entry name" value="N-ACETYLMURAMOYL-L-ALANINE AMIDASE"/>
    <property type="match status" value="1"/>
</dbReference>
<protein>
    <recommendedName>
        <fullName evidence="2">N-acetylmuramoyl-L-alanine amidase</fullName>
        <ecNumber evidence="2">3.5.1.28</ecNumber>
    </recommendedName>
</protein>
<sequence>MKKPTQLFLLLTAIISFAFVNPNHPKPKQINVVIDAAHGGHDFGAVSNSINEKQIVEQIANKIKSLNKDKNVVIHFTRSSDVFVPLKERTEIANAIKPDLVLSLHVNSNTNKDKSGVEFFVYKDSKLYKESNNFAVKLSAEMSKNNSFEMGEIKNASYSIIKNATVPAVLIELGYLSNEKDKKHLTNEKEQNKIAESILQFVSSIK</sequence>
<dbReference type="STRING" id="468056.SAMN05443549_103323"/>
<dbReference type="OrthoDB" id="9806267at2"/>
<dbReference type="EMBL" id="FQWB01000003">
    <property type="protein sequence ID" value="SHG34192.1"/>
    <property type="molecule type" value="Genomic_DNA"/>
</dbReference>
<evidence type="ECO:0000313" key="7">
    <source>
        <dbReference type="Proteomes" id="UP000184516"/>
    </source>
</evidence>
<dbReference type="EC" id="3.5.1.28" evidence="2"/>